<dbReference type="Pfam" id="PF13456">
    <property type="entry name" value="RVT_3"/>
    <property type="match status" value="1"/>
</dbReference>
<dbReference type="GO" id="GO:0015074">
    <property type="term" value="P:DNA integration"/>
    <property type="evidence" value="ECO:0007669"/>
    <property type="project" value="InterPro"/>
</dbReference>
<feature type="domain" description="RNase H type-1" evidence="2">
    <location>
        <begin position="478"/>
        <end position="611"/>
    </location>
</feature>
<dbReference type="EMBL" id="JAJFAZ020000004">
    <property type="protein sequence ID" value="KAI5334623.1"/>
    <property type="molecule type" value="Genomic_DNA"/>
</dbReference>
<evidence type="ECO:0000313" key="4">
    <source>
        <dbReference type="EMBL" id="KAI5334623.1"/>
    </source>
</evidence>
<keyword evidence="5" id="KW-1185">Reference proteome</keyword>
<sequence>MPGLDRQLVEHKLPIKDGYLPVKQARRRMSMDTELKVKEEIERLLKAGFIRPAIYADWLANIVPVLKRKIGVVRICVDYRNLNEASPKDEYPMPMADMLIDGAAHNQMLSFMDGNAGYNQIMMAEQDIHKTAFMCPGHIGAFEYTVMPFGLRNAGATYQRAMNSIFHDMIGHSLEVYIDDVVIKSPEEGNQISSLRKAFLRLRQHKLKMNPKKCVFGVQAGNFLGFLVHQRGIEIDKNKAKSIMEALPPRNKKELQSLLGKINFLRRFISNSAGKIQPFSSLLKLKQEQTFKWEEQHQQAFQEIKDYLSNPPVLSPPKRGRPLKLYVSASEVSIGSLLVQDNKEGKEQAVYYLSRTLTEVERRYSAIERLCLALYFTAVKLRHYMLPHTIYIIAKTDLIKYMLTRPMLRGRIGKWTLALTEFTLRYVPQKAVKGQAVADFLADHPGEEIENMDSLDIANANLLTRVHVCLNNPIYSIHLTPWKLYFDGSKTDKASGAGVVLEEPLGVRHCYSFQLDFQSTNNRAEYEALIIGLEMLVELGVQSVEILGDSMLVLKQIAGEYKCLNPSLAVYLVAARNLFTEFREATWEHIPREENFAANELAQVASGIQMPEDCVQRIIKIGRKSLPLVLTRGMEIEVNSALIAKDDWREPIMAYLQYPTLPSEKRVRIMATNYLMWNEDLVRKSKDEILLRCLGKTEYMKVMGETHEGICGAHQGGRKMCWLIRRYGYFWPTMLKDCINYSKGCEACQRHGPIQQAPSVPMNPVVRPWPFRGWAMDLIGKIYPASSQQHCFIIVATDYFTKWVEAKPIKTTTSQEIITFIEEQIIQRFGIPESITTDRGSSFISRDMLDMAEAFKFKLLQSTPYYA</sequence>
<keyword evidence="1" id="KW-0511">Multifunctional enzyme</keyword>
<dbReference type="InterPro" id="IPR012337">
    <property type="entry name" value="RNaseH-like_sf"/>
</dbReference>
<dbReference type="Proteomes" id="UP001054821">
    <property type="component" value="Chromosome 4"/>
</dbReference>
<dbReference type="Pfam" id="PF00665">
    <property type="entry name" value="rve"/>
    <property type="match status" value="1"/>
</dbReference>
<organism evidence="4 5">
    <name type="scientific">Prunus dulcis</name>
    <name type="common">Almond</name>
    <name type="synonym">Amygdalus dulcis</name>
    <dbReference type="NCBI Taxonomy" id="3755"/>
    <lineage>
        <taxon>Eukaryota</taxon>
        <taxon>Viridiplantae</taxon>
        <taxon>Streptophyta</taxon>
        <taxon>Embryophyta</taxon>
        <taxon>Tracheophyta</taxon>
        <taxon>Spermatophyta</taxon>
        <taxon>Magnoliopsida</taxon>
        <taxon>eudicotyledons</taxon>
        <taxon>Gunneridae</taxon>
        <taxon>Pentapetalae</taxon>
        <taxon>rosids</taxon>
        <taxon>fabids</taxon>
        <taxon>Rosales</taxon>
        <taxon>Rosaceae</taxon>
        <taxon>Amygdaloideae</taxon>
        <taxon>Amygdaleae</taxon>
        <taxon>Prunus</taxon>
    </lineage>
</organism>
<dbReference type="PANTHER" id="PTHR37984">
    <property type="entry name" value="PROTEIN CBG26694"/>
    <property type="match status" value="1"/>
</dbReference>
<comment type="caution">
    <text evidence="4">The sequence shown here is derived from an EMBL/GenBank/DDBJ whole genome shotgun (WGS) entry which is preliminary data.</text>
</comment>
<proteinExistence type="predicted"/>
<name>A0AAD4W0H1_PRUDU</name>
<dbReference type="SUPFAM" id="SSF53098">
    <property type="entry name" value="Ribonuclease H-like"/>
    <property type="match status" value="2"/>
</dbReference>
<accession>A0AAD4W0H1</accession>
<dbReference type="GO" id="GO:0003676">
    <property type="term" value="F:nucleic acid binding"/>
    <property type="evidence" value="ECO:0007669"/>
    <property type="project" value="InterPro"/>
</dbReference>
<dbReference type="SUPFAM" id="SSF56672">
    <property type="entry name" value="DNA/RNA polymerases"/>
    <property type="match status" value="1"/>
</dbReference>
<dbReference type="InterPro" id="IPR041577">
    <property type="entry name" value="RT_RNaseH_2"/>
</dbReference>
<dbReference type="PANTHER" id="PTHR37984:SF5">
    <property type="entry name" value="PROTEIN NYNRIN-LIKE"/>
    <property type="match status" value="1"/>
</dbReference>
<dbReference type="Gene3D" id="3.30.70.270">
    <property type="match status" value="2"/>
</dbReference>
<dbReference type="InterPro" id="IPR050951">
    <property type="entry name" value="Retrovirus_Pol_polyprotein"/>
</dbReference>
<dbReference type="InterPro" id="IPR036397">
    <property type="entry name" value="RNaseH_sf"/>
</dbReference>
<dbReference type="InterPro" id="IPR002156">
    <property type="entry name" value="RNaseH_domain"/>
</dbReference>
<dbReference type="InterPro" id="IPR001584">
    <property type="entry name" value="Integrase_cat-core"/>
</dbReference>
<dbReference type="CDD" id="cd01647">
    <property type="entry name" value="RT_LTR"/>
    <property type="match status" value="1"/>
</dbReference>
<dbReference type="Gene3D" id="3.10.10.10">
    <property type="entry name" value="HIV Type 1 Reverse Transcriptase, subunit A, domain 1"/>
    <property type="match status" value="1"/>
</dbReference>
<dbReference type="Pfam" id="PF17921">
    <property type="entry name" value="Integrase_H2C2"/>
    <property type="match status" value="1"/>
</dbReference>
<dbReference type="InterPro" id="IPR041588">
    <property type="entry name" value="Integrase_H2C2"/>
</dbReference>
<dbReference type="InterPro" id="IPR043502">
    <property type="entry name" value="DNA/RNA_pol_sf"/>
</dbReference>
<dbReference type="Gene3D" id="1.10.340.70">
    <property type="match status" value="1"/>
</dbReference>
<dbReference type="AlphaFoldDB" id="A0AAD4W0H1"/>
<dbReference type="Gene3D" id="3.30.420.10">
    <property type="entry name" value="Ribonuclease H-like superfamily/Ribonuclease H"/>
    <property type="match status" value="2"/>
</dbReference>
<dbReference type="Pfam" id="PF17919">
    <property type="entry name" value="RT_RNaseH_2"/>
    <property type="match status" value="1"/>
</dbReference>
<gene>
    <name evidence="4" type="ORF">L3X38_024756</name>
</gene>
<dbReference type="GO" id="GO:0004523">
    <property type="term" value="F:RNA-DNA hybrid ribonuclease activity"/>
    <property type="evidence" value="ECO:0007669"/>
    <property type="project" value="InterPro"/>
</dbReference>
<dbReference type="CDD" id="cd09274">
    <property type="entry name" value="RNase_HI_RT_Ty3"/>
    <property type="match status" value="1"/>
</dbReference>
<evidence type="ECO:0000313" key="5">
    <source>
        <dbReference type="Proteomes" id="UP001054821"/>
    </source>
</evidence>
<dbReference type="Gene3D" id="3.10.20.370">
    <property type="match status" value="1"/>
</dbReference>
<evidence type="ECO:0000259" key="2">
    <source>
        <dbReference type="PROSITE" id="PS50879"/>
    </source>
</evidence>
<dbReference type="PROSITE" id="PS50994">
    <property type="entry name" value="INTEGRASE"/>
    <property type="match status" value="1"/>
</dbReference>
<protein>
    <submittedName>
        <fullName evidence="4">Uncharacterized protein</fullName>
    </submittedName>
</protein>
<dbReference type="InterPro" id="IPR043128">
    <property type="entry name" value="Rev_trsase/Diguanyl_cyclase"/>
</dbReference>
<dbReference type="InterPro" id="IPR000477">
    <property type="entry name" value="RT_dom"/>
</dbReference>
<dbReference type="FunFam" id="3.30.70.270:FF:000020">
    <property type="entry name" value="Transposon Tf2-6 polyprotein-like Protein"/>
    <property type="match status" value="1"/>
</dbReference>
<evidence type="ECO:0000256" key="1">
    <source>
        <dbReference type="ARBA" id="ARBA00023268"/>
    </source>
</evidence>
<dbReference type="Pfam" id="PF00078">
    <property type="entry name" value="RVT_1"/>
    <property type="match status" value="1"/>
</dbReference>
<feature type="domain" description="Integrase catalytic" evidence="3">
    <location>
        <begin position="766"/>
        <end position="867"/>
    </location>
</feature>
<dbReference type="CDD" id="cd09279">
    <property type="entry name" value="RNase_HI_like"/>
    <property type="match status" value="1"/>
</dbReference>
<dbReference type="PROSITE" id="PS50879">
    <property type="entry name" value="RNASE_H_1"/>
    <property type="match status" value="1"/>
</dbReference>
<reference evidence="4 5" key="1">
    <citation type="journal article" date="2022" name="G3 (Bethesda)">
        <title>Whole-genome sequence and methylome profiling of the almond [Prunus dulcis (Mill.) D.A. Webb] cultivar 'Nonpareil'.</title>
        <authorList>
            <person name="D'Amico-Willman K.M."/>
            <person name="Ouma W.Z."/>
            <person name="Meulia T."/>
            <person name="Sideli G.M."/>
            <person name="Gradziel T.M."/>
            <person name="Fresnedo-Ramirez J."/>
        </authorList>
    </citation>
    <scope>NUCLEOTIDE SEQUENCE [LARGE SCALE GENOMIC DNA]</scope>
    <source>
        <strain evidence="4">Clone GOH B32 T37-40</strain>
    </source>
</reference>
<evidence type="ECO:0000259" key="3">
    <source>
        <dbReference type="PROSITE" id="PS50994"/>
    </source>
</evidence>